<feature type="domain" description="Spermatogenesis-associated protein 1 C-terminal" evidence="2">
    <location>
        <begin position="1035"/>
        <end position="1095"/>
    </location>
</feature>
<feature type="compositionally biased region" description="Polar residues" evidence="1">
    <location>
        <begin position="126"/>
        <end position="142"/>
    </location>
</feature>
<name>K1S5U0_MAGGI</name>
<evidence type="ECO:0000313" key="3">
    <source>
        <dbReference type="EMBL" id="EKC42751.1"/>
    </source>
</evidence>
<dbReference type="InterPro" id="IPR031478">
    <property type="entry name" value="SPATA1_C"/>
</dbReference>
<gene>
    <name evidence="3" type="ORF">CGI_10021364</name>
</gene>
<feature type="compositionally biased region" description="Basic and acidic residues" evidence="1">
    <location>
        <begin position="220"/>
        <end position="236"/>
    </location>
</feature>
<dbReference type="EMBL" id="JH816892">
    <property type="protein sequence ID" value="EKC42751.1"/>
    <property type="molecule type" value="Genomic_DNA"/>
</dbReference>
<feature type="compositionally biased region" description="Polar residues" evidence="1">
    <location>
        <begin position="308"/>
        <end position="324"/>
    </location>
</feature>
<feature type="region of interest" description="Disordered" evidence="1">
    <location>
        <begin position="1107"/>
        <end position="1128"/>
    </location>
</feature>
<evidence type="ECO:0000256" key="1">
    <source>
        <dbReference type="SAM" id="MobiDB-lite"/>
    </source>
</evidence>
<feature type="domain" description="Spermatogenesis-associated protein 1 C-terminal" evidence="2">
    <location>
        <begin position="804"/>
        <end position="888"/>
    </location>
</feature>
<feature type="region of interest" description="Disordered" evidence="1">
    <location>
        <begin position="969"/>
        <end position="1045"/>
    </location>
</feature>
<feature type="compositionally biased region" description="Basic and acidic residues" evidence="1">
    <location>
        <begin position="562"/>
        <end position="572"/>
    </location>
</feature>
<dbReference type="Pfam" id="PF15743">
    <property type="entry name" value="SPATA1_C"/>
    <property type="match status" value="2"/>
</dbReference>
<feature type="compositionally biased region" description="Polar residues" evidence="1">
    <location>
        <begin position="651"/>
        <end position="661"/>
    </location>
</feature>
<feature type="compositionally biased region" description="Polar residues" evidence="1">
    <location>
        <begin position="426"/>
        <end position="435"/>
    </location>
</feature>
<feature type="compositionally biased region" description="Pro residues" evidence="1">
    <location>
        <begin position="250"/>
        <end position="263"/>
    </location>
</feature>
<feature type="compositionally biased region" description="Basic and acidic residues" evidence="1">
    <location>
        <begin position="265"/>
        <end position="282"/>
    </location>
</feature>
<feature type="compositionally biased region" description="Basic and acidic residues" evidence="1">
    <location>
        <begin position="605"/>
        <end position="616"/>
    </location>
</feature>
<feature type="compositionally biased region" description="Polar residues" evidence="1">
    <location>
        <begin position="618"/>
        <end position="630"/>
    </location>
</feature>
<feature type="region of interest" description="Disordered" evidence="1">
    <location>
        <begin position="884"/>
        <end position="906"/>
    </location>
</feature>
<dbReference type="PANTHER" id="PTHR14421">
    <property type="entry name" value="SPERMATOGENESIS-ASSOCIATED PROTEIN 1"/>
    <property type="match status" value="1"/>
</dbReference>
<organism evidence="3">
    <name type="scientific">Magallana gigas</name>
    <name type="common">Pacific oyster</name>
    <name type="synonym">Crassostrea gigas</name>
    <dbReference type="NCBI Taxonomy" id="29159"/>
    <lineage>
        <taxon>Eukaryota</taxon>
        <taxon>Metazoa</taxon>
        <taxon>Spiralia</taxon>
        <taxon>Lophotrochozoa</taxon>
        <taxon>Mollusca</taxon>
        <taxon>Bivalvia</taxon>
        <taxon>Autobranchia</taxon>
        <taxon>Pteriomorphia</taxon>
        <taxon>Ostreida</taxon>
        <taxon>Ostreoidea</taxon>
        <taxon>Ostreidae</taxon>
        <taxon>Magallana</taxon>
    </lineage>
</organism>
<feature type="compositionally biased region" description="Basic and acidic residues" evidence="1">
    <location>
        <begin position="772"/>
        <end position="784"/>
    </location>
</feature>
<reference evidence="3" key="1">
    <citation type="journal article" date="2012" name="Nature">
        <title>The oyster genome reveals stress adaptation and complexity of shell formation.</title>
        <authorList>
            <person name="Zhang G."/>
            <person name="Fang X."/>
            <person name="Guo X."/>
            <person name="Li L."/>
            <person name="Luo R."/>
            <person name="Xu F."/>
            <person name="Yang P."/>
            <person name="Zhang L."/>
            <person name="Wang X."/>
            <person name="Qi H."/>
            <person name="Xiong Z."/>
            <person name="Que H."/>
            <person name="Xie Y."/>
            <person name="Holland P.W."/>
            <person name="Paps J."/>
            <person name="Zhu Y."/>
            <person name="Wu F."/>
            <person name="Chen Y."/>
            <person name="Wang J."/>
            <person name="Peng C."/>
            <person name="Meng J."/>
            <person name="Yang L."/>
            <person name="Liu J."/>
            <person name="Wen B."/>
            <person name="Zhang N."/>
            <person name="Huang Z."/>
            <person name="Zhu Q."/>
            <person name="Feng Y."/>
            <person name="Mount A."/>
            <person name="Hedgecock D."/>
            <person name="Xu Z."/>
            <person name="Liu Y."/>
            <person name="Domazet-Loso T."/>
            <person name="Du Y."/>
            <person name="Sun X."/>
            <person name="Zhang S."/>
            <person name="Liu B."/>
            <person name="Cheng P."/>
            <person name="Jiang X."/>
            <person name="Li J."/>
            <person name="Fan D."/>
            <person name="Wang W."/>
            <person name="Fu W."/>
            <person name="Wang T."/>
            <person name="Wang B."/>
            <person name="Zhang J."/>
            <person name="Peng Z."/>
            <person name="Li Y."/>
            <person name="Li N."/>
            <person name="Wang J."/>
            <person name="Chen M."/>
            <person name="He Y."/>
            <person name="Tan F."/>
            <person name="Song X."/>
            <person name="Zheng Q."/>
            <person name="Huang R."/>
            <person name="Yang H."/>
            <person name="Du X."/>
            <person name="Chen L."/>
            <person name="Yang M."/>
            <person name="Gaffney P.M."/>
            <person name="Wang S."/>
            <person name="Luo L."/>
            <person name="She Z."/>
            <person name="Ming Y."/>
            <person name="Huang W."/>
            <person name="Zhang S."/>
            <person name="Huang B."/>
            <person name="Zhang Y."/>
            <person name="Qu T."/>
            <person name="Ni P."/>
            <person name="Miao G."/>
            <person name="Wang J."/>
            <person name="Wang Q."/>
            <person name="Steinberg C.E."/>
            <person name="Wang H."/>
            <person name="Li N."/>
            <person name="Qian L."/>
            <person name="Zhang G."/>
            <person name="Li Y."/>
            <person name="Yang H."/>
            <person name="Liu X."/>
            <person name="Wang J."/>
            <person name="Yin Y."/>
            <person name="Wang J."/>
        </authorList>
    </citation>
    <scope>NUCLEOTIDE SEQUENCE [LARGE SCALE GENOMIC DNA]</scope>
    <source>
        <strain evidence="3">05x7-T-G4-1.051#20</strain>
    </source>
</reference>
<dbReference type="InterPro" id="IPR039062">
    <property type="entry name" value="SPAT1"/>
</dbReference>
<feature type="compositionally biased region" description="Basic and acidic residues" evidence="1">
    <location>
        <begin position="631"/>
        <end position="646"/>
    </location>
</feature>
<accession>K1S5U0</accession>
<feature type="region of interest" description="Disordered" evidence="1">
    <location>
        <begin position="124"/>
        <end position="451"/>
    </location>
</feature>
<protein>
    <submittedName>
        <fullName evidence="3">Spermatogenesis-associated protein 1</fullName>
    </submittedName>
</protein>
<dbReference type="PANTHER" id="PTHR14421:SF3">
    <property type="entry name" value="SPERMATOGENESIS-ASSOCIATED PROTEIN 1"/>
    <property type="match status" value="1"/>
</dbReference>
<feature type="compositionally biased region" description="Basic and acidic residues" evidence="1">
    <location>
        <begin position="156"/>
        <end position="189"/>
    </location>
</feature>
<feature type="compositionally biased region" description="Polar residues" evidence="1">
    <location>
        <begin position="676"/>
        <end position="699"/>
    </location>
</feature>
<feature type="compositionally biased region" description="Basic and acidic residues" evidence="1">
    <location>
        <begin position="738"/>
        <end position="753"/>
    </location>
</feature>
<feature type="compositionally biased region" description="Basic and acidic residues" evidence="1">
    <location>
        <begin position="884"/>
        <end position="894"/>
    </location>
</feature>
<feature type="compositionally biased region" description="Basic and acidic residues" evidence="1">
    <location>
        <begin position="293"/>
        <end position="303"/>
    </location>
</feature>
<feature type="compositionally biased region" description="Polar residues" evidence="1">
    <location>
        <begin position="1022"/>
        <end position="1045"/>
    </location>
</feature>
<proteinExistence type="predicted"/>
<evidence type="ECO:0000259" key="2">
    <source>
        <dbReference type="Pfam" id="PF15743"/>
    </source>
</evidence>
<dbReference type="HOGENOM" id="CLU_279429_0_0_1"/>
<feature type="compositionally biased region" description="Low complexity" evidence="1">
    <location>
        <begin position="982"/>
        <end position="997"/>
    </location>
</feature>
<feature type="compositionally biased region" description="Basic and acidic residues" evidence="1">
    <location>
        <begin position="325"/>
        <end position="412"/>
    </location>
</feature>
<feature type="region of interest" description="Disordered" evidence="1">
    <location>
        <begin position="542"/>
        <end position="798"/>
    </location>
</feature>
<feature type="compositionally biased region" description="Basic and acidic residues" evidence="1">
    <location>
        <begin position="703"/>
        <end position="718"/>
    </location>
</feature>
<sequence>MSSLMERYKTFKRPSSGELIDLHVYIVPPEIWRERYNNLLNQNVTETISAGIIRVHPERFVYDLRNELEQQVGEDMLPRDYVFLKSVGRSITRLKQKQEYQLKAKHFIPPQAYAPELYLLEISPDDQGSSRTSTRPHSPFSQNHEKITQVKKVGKKKDSTKVLPKIQEKKLKPRKDQVPEAKREDERRSGNKSKHRHNDSSPYRYSPLPKIKSGHSPTHNRGEYNHNGDIRTENGRLSDSWGSNRDKRTPPPPQNVPRTPPHPKASRDQTPHEHTSRGESHRAPPPRSSPTPTDHRKRADQSREPVSGTYTNHTNEDSGINVNSPEDHFDALDRRKHDEDRNNDLNRRLHPDNEDDHHRNGDISDDEWERRRREEEERRRRESEERRMKEDEDRRKEEEERRRLEEERERISKQQLTGSDEEDSLSPENTPTPSNEGPRMPAPATRNQTEDTPLSLYDEPYVNDIQNQGNKSILKDSNVVVQINDEIHGKLTPRVIVHVNSGSSNRTVEEESYRRNRLKVGDTGYNSDWDSRSYRSDGYLSDASVQRNRPPVNDKTFVSSDEQSRAQSKTDRQSVANRTDNANQNGSLKKDDTFDEYGSRNGRPSAERSRSRKEVSWSDGQKQNDKNGTSSKDKVGNSDQNKDDQKAPPTIVTQPASSEASQRPPKDNPVHGTDLPLNSVTEEVHSGSSQPNHRLNGSASLDARSKVGTESSFEKSEADTMISNVNSGYQGDVSDIGPDEKTENRKKNLKDLNRFPSPPPLQMDSNQGQETESSKQNKKAEKAVTKPPFSKQETKQEIKERLMKELEAAREARRAVEKQREELVKKAKLMQTKTQNRRNHARDLWKKRYFEEKKKTPPLEEQCNRLRHELDIIHRKLMNTLEGPSKEKSTRLGDLKPSQKVGDQQVPGHFYPANYRNAGPAPPAYDQNYEEGLIKQGYQRAVPSDGTENFNGYQPYYYSNNYYNGHALPPKMGSPKLPPISPQSKKSSRPSSYYSQPNIQSPVSAVYRPNSYQPPGSKYSPPKSTSPNARGQFRSPASSGKSNNYKIQATRLTHEIDDMRRRLENAKMKLTAEMKLRNQAETELRALRAELTQQKIQLTLARSQQMAKLTPTTHDSRLDSRLLTSSYS</sequence>
<feature type="compositionally biased region" description="Polar residues" evidence="1">
    <location>
        <begin position="573"/>
        <end position="587"/>
    </location>
</feature>
<dbReference type="InParanoid" id="K1S5U0"/>
<dbReference type="AlphaFoldDB" id="K1S5U0"/>